<keyword evidence="6" id="KW-0547">Nucleotide-binding</keyword>
<dbReference type="STRING" id="105785.A0A2J7RK25"/>
<dbReference type="UniPathway" id="UPA00276">
    <property type="reaction ID" value="UER00406"/>
</dbReference>
<dbReference type="FunCoup" id="A0A2J7RK25">
    <property type="interactions" value="1092"/>
</dbReference>
<dbReference type="PANTHER" id="PTHR22749:SF6">
    <property type="entry name" value="RIBOFLAVIN KINASE"/>
    <property type="match status" value="1"/>
</dbReference>
<organism evidence="9 10">
    <name type="scientific">Cryptotermes secundus</name>
    <dbReference type="NCBI Taxonomy" id="105785"/>
    <lineage>
        <taxon>Eukaryota</taxon>
        <taxon>Metazoa</taxon>
        <taxon>Ecdysozoa</taxon>
        <taxon>Arthropoda</taxon>
        <taxon>Hexapoda</taxon>
        <taxon>Insecta</taxon>
        <taxon>Pterygota</taxon>
        <taxon>Neoptera</taxon>
        <taxon>Polyneoptera</taxon>
        <taxon>Dictyoptera</taxon>
        <taxon>Blattodea</taxon>
        <taxon>Blattoidea</taxon>
        <taxon>Termitoidae</taxon>
        <taxon>Kalotermitidae</taxon>
        <taxon>Cryptotermitinae</taxon>
        <taxon>Cryptotermes</taxon>
    </lineage>
</organism>
<evidence type="ECO:0000256" key="2">
    <source>
        <dbReference type="ARBA" id="ARBA00012105"/>
    </source>
</evidence>
<dbReference type="EC" id="2.7.1.26" evidence="2"/>
<keyword evidence="5" id="KW-0808">Transferase</keyword>
<keyword evidence="7" id="KW-0067">ATP-binding</keyword>
<dbReference type="SUPFAM" id="SSF82114">
    <property type="entry name" value="Riboflavin kinase-like"/>
    <property type="match status" value="2"/>
</dbReference>
<evidence type="ECO:0000256" key="1">
    <source>
        <dbReference type="ARBA" id="ARBA00005201"/>
    </source>
</evidence>
<evidence type="ECO:0000256" key="7">
    <source>
        <dbReference type="ARBA" id="ARBA00022840"/>
    </source>
</evidence>
<dbReference type="GO" id="GO:0009231">
    <property type="term" value="P:riboflavin biosynthetic process"/>
    <property type="evidence" value="ECO:0007669"/>
    <property type="project" value="InterPro"/>
</dbReference>
<evidence type="ECO:0000313" key="9">
    <source>
        <dbReference type="EMBL" id="PNF41193.1"/>
    </source>
</evidence>
<dbReference type="Proteomes" id="UP000235965">
    <property type="component" value="Unassembled WGS sequence"/>
</dbReference>
<keyword evidence="3" id="KW-0285">Flavoprotein</keyword>
<dbReference type="GO" id="GO:0009398">
    <property type="term" value="P:FMN biosynthetic process"/>
    <property type="evidence" value="ECO:0007669"/>
    <property type="project" value="UniProtKB-UniPathway"/>
</dbReference>
<proteinExistence type="predicted"/>
<keyword evidence="10" id="KW-1185">Reference proteome</keyword>
<dbReference type="Pfam" id="PF01687">
    <property type="entry name" value="Flavokinase"/>
    <property type="match status" value="1"/>
</dbReference>
<dbReference type="InterPro" id="IPR015865">
    <property type="entry name" value="Riboflavin_kinase_bac/euk"/>
</dbReference>
<dbReference type="InParanoid" id="A0A2J7RK25"/>
<evidence type="ECO:0000256" key="4">
    <source>
        <dbReference type="ARBA" id="ARBA00022643"/>
    </source>
</evidence>
<dbReference type="PANTHER" id="PTHR22749">
    <property type="entry name" value="RIBOFLAVIN KINASE/FMN ADENYLYLTRANSFERASE"/>
    <property type="match status" value="1"/>
</dbReference>
<dbReference type="GO" id="GO:0008531">
    <property type="term" value="F:riboflavin kinase activity"/>
    <property type="evidence" value="ECO:0007669"/>
    <property type="project" value="UniProtKB-EC"/>
</dbReference>
<dbReference type="SMART" id="SM00904">
    <property type="entry name" value="Flavokinase"/>
    <property type="match status" value="1"/>
</dbReference>
<name>A0A2J7RK25_9NEOP</name>
<dbReference type="GO" id="GO:0005524">
    <property type="term" value="F:ATP binding"/>
    <property type="evidence" value="ECO:0007669"/>
    <property type="project" value="UniProtKB-KW"/>
</dbReference>
<sequence length="190" mass="21369">MLGRNVAMKGLPYFTVGKVVKGFGRGSKDLGIPTEVVLSELCETLKFEALMEAVGARANFPDEVVNGLPEEIHTGVYYGWAKLDNGPVHKMVMSIGWNPYFRNVKKSMETHILNDFGTDFYGSQLKVCLTGYIRPEMDFRTLDDLISTIKHDIDTADRQLETAAMKIFKDHSFFQPESKEDKIVNGDTSH</sequence>
<keyword evidence="4" id="KW-0288">FMN</keyword>
<dbReference type="InterPro" id="IPR023465">
    <property type="entry name" value="Riboflavin_kinase_dom_sf"/>
</dbReference>
<feature type="domain" description="Riboflavin kinase" evidence="8">
    <location>
        <begin position="8"/>
        <end position="161"/>
    </location>
</feature>
<evidence type="ECO:0000256" key="6">
    <source>
        <dbReference type="ARBA" id="ARBA00022741"/>
    </source>
</evidence>
<evidence type="ECO:0000256" key="3">
    <source>
        <dbReference type="ARBA" id="ARBA00022630"/>
    </source>
</evidence>
<accession>A0A2J7RK25</accession>
<protein>
    <recommendedName>
        <fullName evidence="2">riboflavin kinase</fullName>
        <ecNumber evidence="2">2.7.1.26</ecNumber>
    </recommendedName>
</protein>
<comment type="caution">
    <text evidence="9">The sequence shown here is derived from an EMBL/GenBank/DDBJ whole genome shotgun (WGS) entry which is preliminary data.</text>
</comment>
<dbReference type="AlphaFoldDB" id="A0A2J7RK25"/>
<gene>
    <name evidence="9" type="primary">Rfk</name>
    <name evidence="9" type="ORF">B7P43_G01457</name>
</gene>
<dbReference type="InterPro" id="IPR023468">
    <property type="entry name" value="Riboflavin_kinase"/>
</dbReference>
<evidence type="ECO:0000259" key="8">
    <source>
        <dbReference type="SMART" id="SM00904"/>
    </source>
</evidence>
<evidence type="ECO:0000256" key="5">
    <source>
        <dbReference type="ARBA" id="ARBA00022679"/>
    </source>
</evidence>
<comment type="pathway">
    <text evidence="1">Cofactor biosynthesis; FMN biosynthesis; FMN from riboflavin (ATP route): step 1/1.</text>
</comment>
<reference evidence="9 10" key="1">
    <citation type="submission" date="2017-12" db="EMBL/GenBank/DDBJ databases">
        <title>Hemimetabolous genomes reveal molecular basis of termite eusociality.</title>
        <authorList>
            <person name="Harrison M.C."/>
            <person name="Jongepier E."/>
            <person name="Robertson H.M."/>
            <person name="Arning N."/>
            <person name="Bitard-Feildel T."/>
            <person name="Chao H."/>
            <person name="Childers C.P."/>
            <person name="Dinh H."/>
            <person name="Doddapaneni H."/>
            <person name="Dugan S."/>
            <person name="Gowin J."/>
            <person name="Greiner C."/>
            <person name="Han Y."/>
            <person name="Hu H."/>
            <person name="Hughes D.S.T."/>
            <person name="Huylmans A.-K."/>
            <person name="Kemena C."/>
            <person name="Kremer L.P.M."/>
            <person name="Lee S.L."/>
            <person name="Lopez-Ezquerra A."/>
            <person name="Mallet L."/>
            <person name="Monroy-Kuhn J.M."/>
            <person name="Moser A."/>
            <person name="Murali S.C."/>
            <person name="Muzny D.M."/>
            <person name="Otani S."/>
            <person name="Piulachs M.-D."/>
            <person name="Poelchau M."/>
            <person name="Qu J."/>
            <person name="Schaub F."/>
            <person name="Wada-Katsumata A."/>
            <person name="Worley K.C."/>
            <person name="Xie Q."/>
            <person name="Ylla G."/>
            <person name="Poulsen M."/>
            <person name="Gibbs R.A."/>
            <person name="Schal C."/>
            <person name="Richards S."/>
            <person name="Belles X."/>
            <person name="Korb J."/>
            <person name="Bornberg-Bauer E."/>
        </authorList>
    </citation>
    <scope>NUCLEOTIDE SEQUENCE [LARGE SCALE GENOMIC DNA]</scope>
    <source>
        <tissue evidence="9">Whole body</tissue>
    </source>
</reference>
<evidence type="ECO:0000313" key="10">
    <source>
        <dbReference type="Proteomes" id="UP000235965"/>
    </source>
</evidence>
<keyword evidence="9" id="KW-0418">Kinase</keyword>
<dbReference type="OrthoDB" id="276388at2759"/>
<dbReference type="Gene3D" id="2.40.30.30">
    <property type="entry name" value="Riboflavin kinase-like"/>
    <property type="match status" value="1"/>
</dbReference>
<dbReference type="EMBL" id="NEVH01002981">
    <property type="protein sequence ID" value="PNF41193.1"/>
    <property type="molecule type" value="Genomic_DNA"/>
</dbReference>
<dbReference type="GO" id="GO:0005739">
    <property type="term" value="C:mitochondrion"/>
    <property type="evidence" value="ECO:0007669"/>
    <property type="project" value="TreeGrafter"/>
</dbReference>